<keyword evidence="2" id="KW-0456">Lyase</keyword>
<reference evidence="2 3" key="1">
    <citation type="submission" date="2021-06" db="EMBL/GenBank/DDBJ databases">
        <title>Ulceroglandular infection and bacteremia caused by Francisella salimarina in an immunocompromised patient, France.</title>
        <authorList>
            <person name="Hennebique A."/>
            <person name="Caspar Y."/>
            <person name="Maurin M."/>
            <person name="Boisset S."/>
            <person name="Pelloux I."/>
            <person name="Gallego-Hernanz M.P."/>
            <person name="Burucoa C."/>
            <person name="Cazenave-Roblot F."/>
            <person name="Plouzeau C."/>
            <person name="Rammaert B."/>
        </authorList>
    </citation>
    <scope>NUCLEOTIDE SEQUENCE [LARGE SCALE GENOMIC DNA]</scope>
    <source>
        <strain evidence="2 3">CHUGA-F75</strain>
    </source>
</reference>
<dbReference type="EMBL" id="CP076680">
    <property type="protein sequence ID" value="QWU99348.1"/>
    <property type="molecule type" value="Genomic_DNA"/>
</dbReference>
<dbReference type="CDD" id="cd05252">
    <property type="entry name" value="CDP_GD_SDR_e"/>
    <property type="match status" value="1"/>
</dbReference>
<keyword evidence="3" id="KW-1185">Reference proteome</keyword>
<dbReference type="NCBIfam" id="TIGR02622">
    <property type="entry name" value="CDP_4_6_dhtase"/>
    <property type="match status" value="1"/>
</dbReference>
<dbReference type="GO" id="GO:0047733">
    <property type="term" value="F:CDP-glucose 4,6-dehydratase activity"/>
    <property type="evidence" value="ECO:0007669"/>
    <property type="project" value="UniProtKB-EC"/>
</dbReference>
<protein>
    <submittedName>
        <fullName evidence="2">CDP-glucose 4,6-dehydratase</fullName>
        <ecNumber evidence="2">4.2.1.45</ecNumber>
    </submittedName>
</protein>
<evidence type="ECO:0000259" key="1">
    <source>
        <dbReference type="Pfam" id="PF16363"/>
    </source>
</evidence>
<evidence type="ECO:0000313" key="3">
    <source>
        <dbReference type="Proteomes" id="UP000683421"/>
    </source>
</evidence>
<proteinExistence type="predicted"/>
<dbReference type="AlphaFoldDB" id="A0AAJ4NNN8"/>
<dbReference type="Pfam" id="PF16363">
    <property type="entry name" value="GDP_Man_Dehyd"/>
    <property type="match status" value="1"/>
</dbReference>
<dbReference type="EC" id="4.2.1.45" evidence="2"/>
<accession>A0AAJ4NNN8</accession>
<dbReference type="KEGG" id="fsr:KQR59_00245"/>
<dbReference type="InterPro" id="IPR016040">
    <property type="entry name" value="NAD(P)-bd_dom"/>
</dbReference>
<dbReference type="InterPro" id="IPR013445">
    <property type="entry name" value="CDP_4_6_deHydtase"/>
</dbReference>
<name>A0AAJ4NNN8_9GAMM</name>
<organism evidence="2 3">
    <name type="scientific">Francisella salimarina</name>
    <dbReference type="NCBI Taxonomy" id="2599927"/>
    <lineage>
        <taxon>Bacteria</taxon>
        <taxon>Pseudomonadati</taxon>
        <taxon>Pseudomonadota</taxon>
        <taxon>Gammaproteobacteria</taxon>
        <taxon>Thiotrichales</taxon>
        <taxon>Francisellaceae</taxon>
        <taxon>Francisella</taxon>
    </lineage>
</organism>
<feature type="domain" description="NAD(P)-binding" evidence="1">
    <location>
        <begin position="18"/>
        <end position="326"/>
    </location>
</feature>
<gene>
    <name evidence="2" type="primary">rfbG</name>
    <name evidence="2" type="ORF">KQR59_00245</name>
</gene>
<sequence length="356" mass="40988">MESLVMNNLFWKNKKVFLTGHTGFKGSWLSLWLTQMGAKVYGYSLDPYTTPNLFDILQLKSRIQNSQIADLRDIVSLKKSLKAASPDIVIHMAAQPLVRYSYVNPLETYETNVMGTINLFEAIRESKSVRAVINVTTDKCYENKEWIWPYRENEAMGGFDPYSNSKACSELITSSYRRSFFNNQGILLASARAGNVIGGGDWSKERLIPDFLNALDSKETLLIRSPNAIRPWQHVLEPLNGYLKLAEKLYLGENEFAEGWNFGPNENDSKPVMFIVEHLCARAGGASWDLDKKQQPHEANILKLDTSKARQKLQWYPRWDLEYTLDKILEWHDEWKNDSDMYNVCLKQISDYETSV</sequence>
<dbReference type="Proteomes" id="UP000683421">
    <property type="component" value="Chromosome"/>
</dbReference>
<evidence type="ECO:0000313" key="2">
    <source>
        <dbReference type="EMBL" id="QWU99348.1"/>
    </source>
</evidence>
<dbReference type="PANTHER" id="PTHR43000">
    <property type="entry name" value="DTDP-D-GLUCOSE 4,6-DEHYDRATASE-RELATED"/>
    <property type="match status" value="1"/>
</dbReference>